<evidence type="ECO:0000313" key="2">
    <source>
        <dbReference type="Proteomes" id="UP000521872"/>
    </source>
</evidence>
<dbReference type="Proteomes" id="UP000521872">
    <property type="component" value="Unassembled WGS sequence"/>
</dbReference>
<organism evidence="1 2">
    <name type="scientific">Agrocybe pediades</name>
    <dbReference type="NCBI Taxonomy" id="84607"/>
    <lineage>
        <taxon>Eukaryota</taxon>
        <taxon>Fungi</taxon>
        <taxon>Dikarya</taxon>
        <taxon>Basidiomycota</taxon>
        <taxon>Agaricomycotina</taxon>
        <taxon>Agaricomycetes</taxon>
        <taxon>Agaricomycetidae</taxon>
        <taxon>Agaricales</taxon>
        <taxon>Agaricineae</taxon>
        <taxon>Strophariaceae</taxon>
        <taxon>Agrocybe</taxon>
    </lineage>
</organism>
<sequence>MDPLSGVLAGITLATAVKDVVELAQKLSKSFKKPGRNLRAARELAGDVLDTTHRLKDFYESHQTILDQSQEMKHFLSELEGEMRTVYNKCCQTFPAYPMSKIGRIKNTVFAWRSAGKVERQLLNLKNRVNKCYIHFMMFAVMRIEVQITDMNQTLAEARISSNGQMRLTAHEVSDDSLVTFVGGNSETLSKLPPEISVDYIANSYLRLQIDTIDSQLAYLSSVSSFRVKKPRDVYLVPFRPQRISRYFTSDVNAMRQCKAGLYGFLLPHTK</sequence>
<dbReference type="EMBL" id="JAACJL010000059">
    <property type="protein sequence ID" value="KAF4609969.1"/>
    <property type="molecule type" value="Genomic_DNA"/>
</dbReference>
<proteinExistence type="predicted"/>
<evidence type="ECO:0000313" key="1">
    <source>
        <dbReference type="EMBL" id="KAF4609969.1"/>
    </source>
</evidence>
<accession>A0A8H4QFE7</accession>
<reference evidence="1 2" key="1">
    <citation type="submission" date="2019-12" db="EMBL/GenBank/DDBJ databases">
        <authorList>
            <person name="Floudas D."/>
            <person name="Bentzer J."/>
            <person name="Ahren D."/>
            <person name="Johansson T."/>
            <person name="Persson P."/>
            <person name="Tunlid A."/>
        </authorList>
    </citation>
    <scope>NUCLEOTIDE SEQUENCE [LARGE SCALE GENOMIC DNA]</scope>
    <source>
        <strain evidence="1 2">CBS 102.39</strain>
    </source>
</reference>
<protein>
    <recommendedName>
        <fullName evidence="3">Fungal N-terminal domain-containing protein</fullName>
    </recommendedName>
</protein>
<keyword evidence="2" id="KW-1185">Reference proteome</keyword>
<dbReference type="AlphaFoldDB" id="A0A8H4QFE7"/>
<name>A0A8H4QFE7_9AGAR</name>
<gene>
    <name evidence="1" type="ORF">D9613_010371</name>
</gene>
<comment type="caution">
    <text evidence="1">The sequence shown here is derived from an EMBL/GenBank/DDBJ whole genome shotgun (WGS) entry which is preliminary data.</text>
</comment>
<evidence type="ECO:0008006" key="3">
    <source>
        <dbReference type="Google" id="ProtNLM"/>
    </source>
</evidence>